<protein>
    <submittedName>
        <fullName evidence="2">Uncharacterized protein</fullName>
    </submittedName>
</protein>
<dbReference type="AlphaFoldDB" id="A0A2W1EBF6"/>
<evidence type="ECO:0000313" key="2">
    <source>
        <dbReference type="EMBL" id="KAI1509812.1"/>
    </source>
</evidence>
<dbReference type="Proteomes" id="UP000245464">
    <property type="component" value="Chromosome 10"/>
</dbReference>
<reference evidence="3" key="4">
    <citation type="journal article" date="2022" name="Microb. Genom.">
        <title>A global pangenome for the wheat fungal pathogen Pyrenophora tritici-repentis and prediction of effector protein structural homology.</title>
        <authorList>
            <person name="Moolhuijzen P.M."/>
            <person name="See P.T."/>
            <person name="Shi G."/>
            <person name="Powell H.R."/>
            <person name="Cockram J."/>
            <person name="Jorgensen L.N."/>
            <person name="Benslimane H."/>
            <person name="Strelkov S.E."/>
            <person name="Turner J."/>
            <person name="Liu Z."/>
            <person name="Moffat C.S."/>
        </authorList>
    </citation>
    <scope>NUCLEOTIDE SEQUENCE [LARGE SCALE GENOMIC DNA]</scope>
</reference>
<dbReference type="EMBL" id="NQIK02000010">
    <property type="protein sequence ID" value="KAF7565775.1"/>
    <property type="molecule type" value="Genomic_DNA"/>
</dbReference>
<gene>
    <name evidence="2" type="ORF">Ptr86124_011398</name>
    <name evidence="1" type="ORF">PtrM4_052090</name>
</gene>
<evidence type="ECO:0000313" key="1">
    <source>
        <dbReference type="EMBL" id="KAF7565775.1"/>
    </source>
</evidence>
<evidence type="ECO:0000313" key="3">
    <source>
        <dbReference type="Proteomes" id="UP000249757"/>
    </source>
</evidence>
<reference evidence="2" key="2">
    <citation type="submission" date="2021-05" db="EMBL/GenBank/DDBJ databases">
        <authorList>
            <person name="Moolhuijzen P.M."/>
            <person name="Moffat C.S."/>
        </authorList>
    </citation>
    <scope>NUCLEOTIDE SEQUENCE</scope>
    <source>
        <strain evidence="2">86-124</strain>
    </source>
</reference>
<reference evidence="2" key="3">
    <citation type="journal article" date="2022" name="bioRxiv">
        <title>A global pangenome for the wheat fungal pathogen Pyrenophora tritici-repentis and prediction of effector protein structural homology.</title>
        <authorList>
            <person name="Moolhuijzen P."/>
            <person name="See P.T."/>
            <person name="Shi G."/>
            <person name="Powell H.R."/>
            <person name="Cockram J."/>
            <person name="Jorgensen L.N."/>
            <person name="Benslimane H."/>
            <person name="Strelkov S.E."/>
            <person name="Turner J."/>
            <person name="Liu Z."/>
            <person name="Moffat C.S."/>
        </authorList>
    </citation>
    <scope>NUCLEOTIDE SEQUENCE</scope>
    <source>
        <strain evidence="2">86-124</strain>
    </source>
</reference>
<dbReference type="Proteomes" id="UP000249757">
    <property type="component" value="Unassembled WGS sequence"/>
</dbReference>
<keyword evidence="3" id="KW-1185">Reference proteome</keyword>
<reference evidence="1" key="1">
    <citation type="journal article" date="2018" name="BMC Genomics">
        <title>Comparative genomics of the wheat fungal pathogen Pyrenophora tritici-repentis reveals chromosomal variations and genome plasticity.</title>
        <authorList>
            <person name="Moolhuijzen P."/>
            <person name="See P.T."/>
            <person name="Hane J.K."/>
            <person name="Shi G."/>
            <person name="Liu Z."/>
            <person name="Oliver R.P."/>
            <person name="Moffat C.S."/>
        </authorList>
    </citation>
    <scope>NUCLEOTIDE SEQUENCE [LARGE SCALE GENOMIC DNA]</scope>
    <source>
        <strain evidence="1">M4</strain>
    </source>
</reference>
<dbReference type="EMBL" id="NRDI02000019">
    <property type="protein sequence ID" value="KAI1509812.1"/>
    <property type="molecule type" value="Genomic_DNA"/>
</dbReference>
<name>A0A2W1EBF6_9PLEO</name>
<proteinExistence type="predicted"/>
<sequence>MSHISRTTAPGRLSRVDSKFSLLKQRMNTSIRFARSGDQNAHQTYTDTMLRHSTHRQTLTDRMSAQRQKYRERIALQRRGLQHPPAERKKS</sequence>
<dbReference type="OrthoDB" id="3799549at2759"/>
<organism evidence="2 3">
    <name type="scientific">Pyrenophora tritici-repentis</name>
    <dbReference type="NCBI Taxonomy" id="45151"/>
    <lineage>
        <taxon>Eukaryota</taxon>
        <taxon>Fungi</taxon>
        <taxon>Dikarya</taxon>
        <taxon>Ascomycota</taxon>
        <taxon>Pezizomycotina</taxon>
        <taxon>Dothideomycetes</taxon>
        <taxon>Pleosporomycetidae</taxon>
        <taxon>Pleosporales</taxon>
        <taxon>Pleosporineae</taxon>
        <taxon>Pleosporaceae</taxon>
        <taxon>Pyrenophora</taxon>
    </lineage>
</organism>
<accession>A0A2W1EBF6</accession>
<comment type="caution">
    <text evidence="2">The sequence shown here is derived from an EMBL/GenBank/DDBJ whole genome shotgun (WGS) entry which is preliminary data.</text>
</comment>